<feature type="transmembrane region" description="Helical" evidence="1">
    <location>
        <begin position="16"/>
        <end position="44"/>
    </location>
</feature>
<accession>A0A7H1NTL2</accession>
<name>A0A7H1NTL2_9PROT</name>
<evidence type="ECO:0000313" key="3">
    <source>
        <dbReference type="Proteomes" id="UP000516349"/>
    </source>
</evidence>
<proteinExistence type="predicted"/>
<dbReference type="Proteomes" id="UP000516349">
    <property type="component" value="Chromosome"/>
</dbReference>
<dbReference type="KEGG" id="ebla:JGUZn3_19080"/>
<keyword evidence="1" id="KW-0472">Membrane</keyword>
<dbReference type="EMBL" id="CP060244">
    <property type="protein sequence ID" value="QNT79122.1"/>
    <property type="molecule type" value="Genomic_DNA"/>
</dbReference>
<sequence>MRELTVTETEEVGGGFFLLGSLLAAKTLFVGGLISSAIGGLTFLSGNIHHTNNGNNLGKYPYPIYPDTRPY</sequence>
<reference evidence="2 3" key="1">
    <citation type="submission" date="2020-08" db="EMBL/GenBank/DDBJ databases">
        <title>Complete genome sequence of Entomobacter blattae G55GP.</title>
        <authorList>
            <person name="Poehlein A."/>
            <person name="Guzman J."/>
            <person name="Daniel R."/>
            <person name="Vilcinskas A."/>
        </authorList>
    </citation>
    <scope>NUCLEOTIDE SEQUENCE [LARGE SCALE GENOMIC DNA]</scope>
    <source>
        <strain evidence="2 3">G55GP</strain>
    </source>
</reference>
<dbReference type="RefSeq" id="WP_203413311.1">
    <property type="nucleotide sequence ID" value="NZ_CP060244.1"/>
</dbReference>
<protein>
    <submittedName>
        <fullName evidence="2">Uncharacterized protein</fullName>
    </submittedName>
</protein>
<keyword evidence="3" id="KW-1185">Reference proteome</keyword>
<organism evidence="2 3">
    <name type="scientific">Entomobacter blattae</name>
    <dbReference type="NCBI Taxonomy" id="2762277"/>
    <lineage>
        <taxon>Bacteria</taxon>
        <taxon>Pseudomonadati</taxon>
        <taxon>Pseudomonadota</taxon>
        <taxon>Alphaproteobacteria</taxon>
        <taxon>Acetobacterales</taxon>
        <taxon>Acetobacteraceae</taxon>
        <taxon>Entomobacter</taxon>
    </lineage>
</organism>
<dbReference type="AlphaFoldDB" id="A0A7H1NTL2"/>
<keyword evidence="1" id="KW-1133">Transmembrane helix</keyword>
<evidence type="ECO:0000256" key="1">
    <source>
        <dbReference type="SAM" id="Phobius"/>
    </source>
</evidence>
<gene>
    <name evidence="2" type="ORF">JGUZn3_19080</name>
</gene>
<keyword evidence="1" id="KW-0812">Transmembrane</keyword>
<evidence type="ECO:0000313" key="2">
    <source>
        <dbReference type="EMBL" id="QNT79122.1"/>
    </source>
</evidence>